<name>A0A4S2FSB6_9BACT</name>
<evidence type="ECO:0000256" key="8">
    <source>
        <dbReference type="ARBA" id="ARBA00022989"/>
    </source>
</evidence>
<dbReference type="GO" id="GO:0008360">
    <property type="term" value="P:regulation of cell shape"/>
    <property type="evidence" value="ECO:0007669"/>
    <property type="project" value="UniProtKB-KW"/>
</dbReference>
<dbReference type="Gene3D" id="1.10.3810.10">
    <property type="entry name" value="Biosynthetic peptidoglycan transglycosylase-like"/>
    <property type="match status" value="1"/>
</dbReference>
<evidence type="ECO:0000256" key="3">
    <source>
        <dbReference type="ARBA" id="ARBA00022676"/>
    </source>
</evidence>
<organism evidence="12 13">
    <name type="scientific">Phocaeicola sartorii</name>
    <dbReference type="NCBI Taxonomy" id="671267"/>
    <lineage>
        <taxon>Bacteria</taxon>
        <taxon>Pseudomonadati</taxon>
        <taxon>Bacteroidota</taxon>
        <taxon>Bacteroidia</taxon>
        <taxon>Bacteroidales</taxon>
        <taxon>Bacteroidaceae</taxon>
        <taxon>Phocaeicola</taxon>
    </lineage>
</organism>
<keyword evidence="6" id="KW-0133">Cell shape</keyword>
<dbReference type="GO" id="GO:0016763">
    <property type="term" value="F:pentosyltransferase activity"/>
    <property type="evidence" value="ECO:0007669"/>
    <property type="project" value="InterPro"/>
</dbReference>
<dbReference type="Pfam" id="PF00912">
    <property type="entry name" value="Transgly"/>
    <property type="match status" value="1"/>
</dbReference>
<gene>
    <name evidence="12" type="ORF">E5339_04545</name>
</gene>
<keyword evidence="8" id="KW-1133">Transmembrane helix</keyword>
<dbReference type="InterPro" id="IPR023346">
    <property type="entry name" value="Lysozyme-like_dom_sf"/>
</dbReference>
<dbReference type="EMBL" id="SRYJ01000007">
    <property type="protein sequence ID" value="TGY72124.1"/>
    <property type="molecule type" value="Genomic_DNA"/>
</dbReference>
<dbReference type="InterPro" id="IPR001264">
    <property type="entry name" value="Glyco_trans_51"/>
</dbReference>
<evidence type="ECO:0000259" key="11">
    <source>
        <dbReference type="Pfam" id="PF00912"/>
    </source>
</evidence>
<dbReference type="InterPro" id="IPR011812">
    <property type="entry name" value="Pep_trsgly"/>
</dbReference>
<evidence type="ECO:0000256" key="7">
    <source>
        <dbReference type="ARBA" id="ARBA00022984"/>
    </source>
</evidence>
<evidence type="ECO:0000313" key="12">
    <source>
        <dbReference type="EMBL" id="TGY72124.1"/>
    </source>
</evidence>
<evidence type="ECO:0000256" key="5">
    <source>
        <dbReference type="ARBA" id="ARBA00022692"/>
    </source>
</evidence>
<evidence type="ECO:0000256" key="9">
    <source>
        <dbReference type="ARBA" id="ARBA00023136"/>
    </source>
</evidence>
<accession>A0A4S2FSB6</accession>
<dbReference type="PANTHER" id="PTHR30400">
    <property type="entry name" value="MONOFUNCTIONAL BIOSYNTHETIC PEPTIDOGLYCAN TRANSGLYCOSYLASE"/>
    <property type="match status" value="1"/>
</dbReference>
<keyword evidence="1" id="KW-1003">Cell membrane</keyword>
<dbReference type="InterPro" id="IPR036950">
    <property type="entry name" value="PBP_transglycosylase"/>
</dbReference>
<evidence type="ECO:0000256" key="2">
    <source>
        <dbReference type="ARBA" id="ARBA00022519"/>
    </source>
</evidence>
<proteinExistence type="predicted"/>
<dbReference type="GO" id="GO:0009274">
    <property type="term" value="C:peptidoglycan-based cell wall"/>
    <property type="evidence" value="ECO:0007669"/>
    <property type="project" value="InterPro"/>
</dbReference>
<keyword evidence="2" id="KW-0997">Cell inner membrane</keyword>
<keyword evidence="7" id="KW-0573">Peptidoglycan synthesis</keyword>
<comment type="caution">
    <text evidence="12">The sequence shown here is derived from an EMBL/GenBank/DDBJ whole genome shotgun (WGS) entry which is preliminary data.</text>
</comment>
<evidence type="ECO:0000313" key="13">
    <source>
        <dbReference type="Proteomes" id="UP000310760"/>
    </source>
</evidence>
<dbReference type="Proteomes" id="UP000310760">
    <property type="component" value="Unassembled WGS sequence"/>
</dbReference>
<feature type="domain" description="Glycosyl transferase family 51" evidence="11">
    <location>
        <begin position="3"/>
        <end position="60"/>
    </location>
</feature>
<protein>
    <recommendedName>
        <fullName evidence="11">Glycosyl transferase family 51 domain-containing protein</fullName>
    </recommendedName>
</protein>
<keyword evidence="9" id="KW-0472">Membrane</keyword>
<evidence type="ECO:0000256" key="1">
    <source>
        <dbReference type="ARBA" id="ARBA00022475"/>
    </source>
</evidence>
<dbReference type="GO" id="GO:0071555">
    <property type="term" value="P:cell wall organization"/>
    <property type="evidence" value="ECO:0007669"/>
    <property type="project" value="UniProtKB-KW"/>
</dbReference>
<dbReference type="PANTHER" id="PTHR30400:SF0">
    <property type="entry name" value="BIOSYNTHETIC PEPTIDOGLYCAN TRANSGLYCOSYLASE"/>
    <property type="match status" value="1"/>
</dbReference>
<keyword evidence="4" id="KW-0808">Transferase</keyword>
<keyword evidence="5" id="KW-0812">Transmembrane</keyword>
<reference evidence="12 13" key="1">
    <citation type="submission" date="2019-04" db="EMBL/GenBank/DDBJ databases">
        <title>Microbes associate with the intestines of laboratory mice.</title>
        <authorList>
            <person name="Navarre W."/>
            <person name="Wong E."/>
            <person name="Huang K."/>
            <person name="Tropini C."/>
            <person name="Ng K."/>
            <person name="Yu B."/>
        </authorList>
    </citation>
    <scope>NUCLEOTIDE SEQUENCE [LARGE SCALE GENOMIC DNA]</scope>
    <source>
        <strain evidence="12 13">NM22_B1</strain>
    </source>
</reference>
<evidence type="ECO:0000256" key="4">
    <source>
        <dbReference type="ARBA" id="ARBA00022679"/>
    </source>
</evidence>
<dbReference type="GO" id="GO:0016020">
    <property type="term" value="C:membrane"/>
    <property type="evidence" value="ECO:0007669"/>
    <property type="project" value="InterPro"/>
</dbReference>
<dbReference type="AlphaFoldDB" id="A0A4S2FSB6"/>
<keyword evidence="10" id="KW-0961">Cell wall biogenesis/degradation</keyword>
<dbReference type="GO" id="GO:0009252">
    <property type="term" value="P:peptidoglycan biosynthetic process"/>
    <property type="evidence" value="ECO:0007669"/>
    <property type="project" value="UniProtKB-KW"/>
</dbReference>
<evidence type="ECO:0000256" key="10">
    <source>
        <dbReference type="ARBA" id="ARBA00023316"/>
    </source>
</evidence>
<keyword evidence="3" id="KW-0328">Glycosyltransferase</keyword>
<sequence length="125" mass="14433">MYEVYLNIVEWGPFIYGAREASRFYFDKEPSRLTTKEAIFLASIIPKPKHFRSSFNPDGSLKIENNKYYFQKIAERLQAKELLTDEQAAAVCPEIELKGEALKMITVPEVKSNSVQMASDIYQEE</sequence>
<dbReference type="SUPFAM" id="SSF53955">
    <property type="entry name" value="Lysozyme-like"/>
    <property type="match status" value="1"/>
</dbReference>
<evidence type="ECO:0000256" key="6">
    <source>
        <dbReference type="ARBA" id="ARBA00022960"/>
    </source>
</evidence>